<dbReference type="Pfam" id="PF01988">
    <property type="entry name" value="VIT1"/>
    <property type="match status" value="1"/>
</dbReference>
<keyword evidence="12" id="KW-1185">Reference proteome</keyword>
<organism evidence="11 12">
    <name type="scientific">Stephania japonica</name>
    <dbReference type="NCBI Taxonomy" id="461633"/>
    <lineage>
        <taxon>Eukaryota</taxon>
        <taxon>Viridiplantae</taxon>
        <taxon>Streptophyta</taxon>
        <taxon>Embryophyta</taxon>
        <taxon>Tracheophyta</taxon>
        <taxon>Spermatophyta</taxon>
        <taxon>Magnoliopsida</taxon>
        <taxon>Ranunculales</taxon>
        <taxon>Menispermaceae</taxon>
        <taxon>Menispermoideae</taxon>
        <taxon>Cissampelideae</taxon>
        <taxon>Stephania</taxon>
    </lineage>
</organism>
<evidence type="ECO:0000256" key="7">
    <source>
        <dbReference type="ARBA" id="ARBA00023136"/>
    </source>
</evidence>
<comment type="subcellular location">
    <subcellularLocation>
        <location evidence="1">Vacuole membrane</location>
        <topology evidence="1">Multi-pass membrane protein</topology>
    </subcellularLocation>
</comment>
<dbReference type="AlphaFoldDB" id="A0AAP0K4X2"/>
<dbReference type="GO" id="GO:0006826">
    <property type="term" value="P:iron ion transport"/>
    <property type="evidence" value="ECO:0007669"/>
    <property type="project" value="UniProtKB-KW"/>
</dbReference>
<evidence type="ECO:0000256" key="10">
    <source>
        <dbReference type="SAM" id="Phobius"/>
    </source>
</evidence>
<proteinExistence type="inferred from homology"/>
<keyword evidence="5 10" id="KW-0812">Transmembrane</keyword>
<name>A0AAP0K4X2_9MAGN</name>
<sequence>MEQNLLAADGNDEPILHRSKDDNLTYGTDSITLSASVQFPEDSYIGKLVDSQNLAEKPLQPGETLISIEKNLGDSQGVGITVVVDNGQSARDVINDTFTSEPRPLEEERTELNLGEHGVDGTRRIHNLEIVKCIVYGGLIESITSLGVVSSAAGGDASTLNILALGLANLVAGLPIIAHSLDELKKEHDRGNQSNGIDRYHLVLGQRRNFWIHAVVAVISFLVCGIVPIVTYGFSFRKSDNKEYKLIAVAAASLFCVVLLSIGKAYVEKPPKPYVKTMVKFVMAGVMASGLSFAVGVLVKGVLEKLGLFEPSVAAPPPPSMSFFEVTSRNPAWASY</sequence>
<dbReference type="PANTHER" id="PTHR38937:SF2">
    <property type="entry name" value="MEMBRANE PROTEIN OF ER BODY-LIKE PROTEIN ISOFORM X1"/>
    <property type="match status" value="1"/>
</dbReference>
<feature type="transmembrane region" description="Helical" evidence="10">
    <location>
        <begin position="133"/>
        <end position="154"/>
    </location>
</feature>
<comment type="similarity">
    <text evidence="2">Belongs to the CCC1 family.</text>
</comment>
<gene>
    <name evidence="11" type="ORF">Sjap_005865</name>
</gene>
<evidence type="ECO:0000256" key="5">
    <source>
        <dbReference type="ARBA" id="ARBA00022692"/>
    </source>
</evidence>
<evidence type="ECO:0000256" key="3">
    <source>
        <dbReference type="ARBA" id="ARBA00022496"/>
    </source>
</evidence>
<dbReference type="InterPro" id="IPR052843">
    <property type="entry name" value="ER_body_metal_sequester"/>
</dbReference>
<keyword evidence="7 10" id="KW-0472">Membrane</keyword>
<keyword evidence="3" id="KW-0408">Iron</keyword>
<evidence type="ECO:0000256" key="2">
    <source>
        <dbReference type="ARBA" id="ARBA00007049"/>
    </source>
</evidence>
<comment type="caution">
    <text evidence="11">The sequence shown here is derived from an EMBL/GenBank/DDBJ whole genome shotgun (WGS) entry which is preliminary data.</text>
</comment>
<feature type="transmembrane region" description="Helical" evidence="10">
    <location>
        <begin position="279"/>
        <end position="299"/>
    </location>
</feature>
<dbReference type="Proteomes" id="UP001417504">
    <property type="component" value="Unassembled WGS sequence"/>
</dbReference>
<dbReference type="PANTHER" id="PTHR38937">
    <property type="entry name" value="MEMBRANE PROTEIN OF ER BODY-LIKE PROTEIN"/>
    <property type="match status" value="1"/>
</dbReference>
<dbReference type="GO" id="GO:0005774">
    <property type="term" value="C:vacuolar membrane"/>
    <property type="evidence" value="ECO:0007669"/>
    <property type="project" value="UniProtKB-SubCell"/>
</dbReference>
<evidence type="ECO:0000313" key="12">
    <source>
        <dbReference type="Proteomes" id="UP001417504"/>
    </source>
</evidence>
<reference evidence="11 12" key="1">
    <citation type="submission" date="2024-01" db="EMBL/GenBank/DDBJ databases">
        <title>Genome assemblies of Stephania.</title>
        <authorList>
            <person name="Yang L."/>
        </authorList>
    </citation>
    <scope>NUCLEOTIDE SEQUENCE [LARGE SCALE GENOMIC DNA]</scope>
    <source>
        <strain evidence="11">QJT</strain>
        <tissue evidence="11">Leaf</tissue>
    </source>
</reference>
<evidence type="ECO:0000256" key="9">
    <source>
        <dbReference type="SAM" id="MobiDB-lite"/>
    </source>
</evidence>
<protein>
    <recommendedName>
        <fullName evidence="13">Membrane protein of ER body-like protein</fullName>
    </recommendedName>
</protein>
<evidence type="ECO:0000313" key="11">
    <source>
        <dbReference type="EMBL" id="KAK9145962.1"/>
    </source>
</evidence>
<evidence type="ECO:0000256" key="6">
    <source>
        <dbReference type="ARBA" id="ARBA00022989"/>
    </source>
</evidence>
<evidence type="ECO:0008006" key="13">
    <source>
        <dbReference type="Google" id="ProtNLM"/>
    </source>
</evidence>
<keyword evidence="3" id="KW-0410">Iron transport</keyword>
<dbReference type="GO" id="GO:0005384">
    <property type="term" value="F:manganese ion transmembrane transporter activity"/>
    <property type="evidence" value="ECO:0007669"/>
    <property type="project" value="InterPro"/>
</dbReference>
<dbReference type="GO" id="GO:0030026">
    <property type="term" value="P:intracellular manganese ion homeostasis"/>
    <property type="evidence" value="ECO:0007669"/>
    <property type="project" value="InterPro"/>
</dbReference>
<dbReference type="InterPro" id="IPR008217">
    <property type="entry name" value="Ccc1_fam"/>
</dbReference>
<accession>A0AAP0K4X2</accession>
<feature type="transmembrane region" description="Helical" evidence="10">
    <location>
        <begin position="246"/>
        <end position="267"/>
    </location>
</feature>
<keyword evidence="3" id="KW-0813">Transport</keyword>
<feature type="region of interest" description="Disordered" evidence="9">
    <location>
        <begin position="1"/>
        <end position="21"/>
    </location>
</feature>
<comment type="catalytic activity">
    <reaction evidence="8">
        <text>Fe(2+)(in) = Fe(2+)(out)</text>
        <dbReference type="Rhea" id="RHEA:28486"/>
        <dbReference type="ChEBI" id="CHEBI:29033"/>
    </reaction>
    <physiologicalReaction direction="left-to-right" evidence="8">
        <dbReference type="Rhea" id="RHEA:28487"/>
    </physiologicalReaction>
</comment>
<keyword evidence="4" id="KW-0926">Vacuole</keyword>
<evidence type="ECO:0000256" key="4">
    <source>
        <dbReference type="ARBA" id="ARBA00022554"/>
    </source>
</evidence>
<dbReference type="CDD" id="cd01059">
    <property type="entry name" value="CCC1_like"/>
    <property type="match status" value="1"/>
</dbReference>
<keyword evidence="6 10" id="KW-1133">Transmembrane helix</keyword>
<dbReference type="EMBL" id="JBBNAE010000002">
    <property type="protein sequence ID" value="KAK9145962.1"/>
    <property type="molecule type" value="Genomic_DNA"/>
</dbReference>
<evidence type="ECO:0000256" key="8">
    <source>
        <dbReference type="ARBA" id="ARBA00044464"/>
    </source>
</evidence>
<feature type="transmembrane region" description="Helical" evidence="10">
    <location>
        <begin position="160"/>
        <end position="181"/>
    </location>
</feature>
<keyword evidence="3" id="KW-0406">Ion transport</keyword>
<feature type="transmembrane region" description="Helical" evidence="10">
    <location>
        <begin position="210"/>
        <end position="234"/>
    </location>
</feature>
<evidence type="ECO:0000256" key="1">
    <source>
        <dbReference type="ARBA" id="ARBA00004128"/>
    </source>
</evidence>